<feature type="binding site" evidence="7">
    <location>
        <position position="355"/>
    </location>
    <ligand>
        <name>Zn(2+)</name>
        <dbReference type="ChEBI" id="CHEBI:29105"/>
        <note>catalytic</note>
    </ligand>
</feature>
<feature type="transmembrane region" description="Helical" evidence="9">
    <location>
        <begin position="100"/>
        <end position="124"/>
    </location>
</feature>
<dbReference type="Gene3D" id="3.30.2010.10">
    <property type="entry name" value="Metalloproteases ('zincins'), catalytic domain"/>
    <property type="match status" value="1"/>
</dbReference>
<feature type="transmembrane region" description="Helical" evidence="9">
    <location>
        <begin position="287"/>
        <end position="308"/>
    </location>
</feature>
<keyword evidence="9" id="KW-0812">Transmembrane</keyword>
<evidence type="ECO:0000313" key="13">
    <source>
        <dbReference type="Proteomes" id="UP000652013"/>
    </source>
</evidence>
<accession>A0A8J3Y7R5</accession>
<feature type="active site" description="Proton donor" evidence="6">
    <location>
        <position position="359"/>
    </location>
</feature>
<dbReference type="InterPro" id="IPR027057">
    <property type="entry name" value="CAXX_Prtase_1"/>
</dbReference>
<evidence type="ECO:0000256" key="3">
    <source>
        <dbReference type="ARBA" id="ARBA00022801"/>
    </source>
</evidence>
<feature type="transmembrane region" description="Helical" evidence="9">
    <location>
        <begin position="6"/>
        <end position="26"/>
    </location>
</feature>
<evidence type="ECO:0000256" key="4">
    <source>
        <dbReference type="ARBA" id="ARBA00022833"/>
    </source>
</evidence>
<keyword evidence="2 7" id="KW-0479">Metal-binding</keyword>
<evidence type="ECO:0000256" key="7">
    <source>
        <dbReference type="PIRSR" id="PIRSR627057-2"/>
    </source>
</evidence>
<evidence type="ECO:0000313" key="12">
    <source>
        <dbReference type="EMBL" id="GIJ03481.1"/>
    </source>
</evidence>
<dbReference type="CDD" id="cd07343">
    <property type="entry name" value="M48A_Zmpste24p_like"/>
    <property type="match status" value="1"/>
</dbReference>
<dbReference type="RefSeq" id="WP_203938749.1">
    <property type="nucleotide sequence ID" value="NZ_BAAAGJ010000005.1"/>
</dbReference>
<evidence type="ECO:0000256" key="8">
    <source>
        <dbReference type="RuleBase" id="RU003983"/>
    </source>
</evidence>
<feature type="transmembrane region" description="Helical" evidence="9">
    <location>
        <begin position="174"/>
        <end position="198"/>
    </location>
</feature>
<comment type="cofactor">
    <cofactor evidence="7 8">
        <name>Zn(2+)</name>
        <dbReference type="ChEBI" id="CHEBI:29105"/>
    </cofactor>
    <text evidence="7 8">Binds 1 zinc ion per subunit.</text>
</comment>
<name>A0A8J3Y7R5_9ACTN</name>
<sequence>MTPRGWAFVVLGLLVVAGAAVALATVPLHRPPAPRADQTAALATLPADQVARARAFRAELRPIAYGGLAAGLLAALALGLTPLGAKLVDLVARPFGGHWIAQAVLGGLAVVFLLELVAVPFAAWRHTVVSAYGLSTQGWGGWAADLAKSYAVGLVIGGAALFGFWAVVRWSPRWWWAFGAAGAAALVALLSFVLPVVVEPVFNRFTPMEQGELRTSLLELAERDGVPVRDVLVADASRRTRAVNAYVSGYGRTRRIVVYDTLLREATPAEVTGVVAHELGHAERDDVLSGTLLGAAGAAAGVIVLYLLGAWSPLLRLAGVDGMGRPQAIGLIIAVVTVAGLVAGPWQAFVSRRVEARADAHALALTGDPAAFESMQGRLATVNLSDPDPPRWEYLWSASHPSAVERIAAARAYARGER</sequence>
<keyword evidence="5 8" id="KW-0482">Metalloprotease</keyword>
<dbReference type="GO" id="GO:0071586">
    <property type="term" value="P:CAAX-box protein processing"/>
    <property type="evidence" value="ECO:0007669"/>
    <property type="project" value="InterPro"/>
</dbReference>
<keyword evidence="9" id="KW-0472">Membrane</keyword>
<dbReference type="GO" id="GO:0004222">
    <property type="term" value="F:metalloendopeptidase activity"/>
    <property type="evidence" value="ECO:0007669"/>
    <property type="project" value="InterPro"/>
</dbReference>
<reference evidence="12" key="1">
    <citation type="submission" date="2021-01" db="EMBL/GenBank/DDBJ databases">
        <title>Whole genome shotgun sequence of Spirilliplanes yamanashiensis NBRC 15828.</title>
        <authorList>
            <person name="Komaki H."/>
            <person name="Tamura T."/>
        </authorList>
    </citation>
    <scope>NUCLEOTIDE SEQUENCE</scope>
    <source>
        <strain evidence="12">NBRC 15828</strain>
    </source>
</reference>
<comment type="caution">
    <text evidence="12">The sequence shown here is derived from an EMBL/GenBank/DDBJ whole genome shotgun (WGS) entry which is preliminary data.</text>
</comment>
<feature type="domain" description="Peptidase M48" evidence="10">
    <location>
        <begin position="208"/>
        <end position="413"/>
    </location>
</feature>
<keyword evidence="3 8" id="KW-0378">Hydrolase</keyword>
<evidence type="ECO:0000256" key="9">
    <source>
        <dbReference type="SAM" id="Phobius"/>
    </source>
</evidence>
<feature type="binding site" evidence="7">
    <location>
        <position position="281"/>
    </location>
    <ligand>
        <name>Zn(2+)</name>
        <dbReference type="ChEBI" id="CHEBI:29105"/>
        <note>catalytic</note>
    </ligand>
</feature>
<dbReference type="InterPro" id="IPR032456">
    <property type="entry name" value="Peptidase_M48_N"/>
</dbReference>
<evidence type="ECO:0000256" key="1">
    <source>
        <dbReference type="ARBA" id="ARBA00022670"/>
    </source>
</evidence>
<feature type="binding site" evidence="7">
    <location>
        <position position="277"/>
    </location>
    <ligand>
        <name>Zn(2+)</name>
        <dbReference type="ChEBI" id="CHEBI:29105"/>
        <note>catalytic</note>
    </ligand>
</feature>
<feature type="domain" description="CAAX prenyl protease 1 N-terminal" evidence="11">
    <location>
        <begin position="80"/>
        <end position="204"/>
    </location>
</feature>
<dbReference type="AlphaFoldDB" id="A0A8J3Y7R5"/>
<feature type="transmembrane region" description="Helical" evidence="9">
    <location>
        <begin position="150"/>
        <end position="168"/>
    </location>
</feature>
<proteinExistence type="inferred from homology"/>
<comment type="similarity">
    <text evidence="8">Belongs to the peptidase M48 family.</text>
</comment>
<evidence type="ECO:0000259" key="11">
    <source>
        <dbReference type="Pfam" id="PF16491"/>
    </source>
</evidence>
<evidence type="ECO:0000256" key="6">
    <source>
        <dbReference type="PIRSR" id="PIRSR627057-1"/>
    </source>
</evidence>
<evidence type="ECO:0000259" key="10">
    <source>
        <dbReference type="Pfam" id="PF01435"/>
    </source>
</evidence>
<organism evidence="12 13">
    <name type="scientific">Spirilliplanes yamanashiensis</name>
    <dbReference type="NCBI Taxonomy" id="42233"/>
    <lineage>
        <taxon>Bacteria</taxon>
        <taxon>Bacillati</taxon>
        <taxon>Actinomycetota</taxon>
        <taxon>Actinomycetes</taxon>
        <taxon>Micromonosporales</taxon>
        <taxon>Micromonosporaceae</taxon>
        <taxon>Spirilliplanes</taxon>
    </lineage>
</organism>
<keyword evidence="13" id="KW-1185">Reference proteome</keyword>
<dbReference type="InterPro" id="IPR001915">
    <property type="entry name" value="Peptidase_M48"/>
</dbReference>
<keyword evidence="9" id="KW-1133">Transmembrane helix</keyword>
<feature type="active site" evidence="6">
    <location>
        <position position="278"/>
    </location>
</feature>
<evidence type="ECO:0000256" key="5">
    <source>
        <dbReference type="ARBA" id="ARBA00023049"/>
    </source>
</evidence>
<gene>
    <name evidence="12" type="ORF">Sya03_28330</name>
</gene>
<protein>
    <submittedName>
        <fullName evidence="12">Ste24 endopeptidase</fullName>
    </submittedName>
</protein>
<dbReference type="GO" id="GO:0046872">
    <property type="term" value="F:metal ion binding"/>
    <property type="evidence" value="ECO:0007669"/>
    <property type="project" value="UniProtKB-KW"/>
</dbReference>
<feature type="transmembrane region" description="Helical" evidence="9">
    <location>
        <begin position="62"/>
        <end position="80"/>
    </location>
</feature>
<dbReference type="EMBL" id="BOOY01000020">
    <property type="protein sequence ID" value="GIJ03481.1"/>
    <property type="molecule type" value="Genomic_DNA"/>
</dbReference>
<evidence type="ECO:0000256" key="2">
    <source>
        <dbReference type="ARBA" id="ARBA00022723"/>
    </source>
</evidence>
<dbReference type="PANTHER" id="PTHR10120">
    <property type="entry name" value="CAAX PRENYL PROTEASE 1"/>
    <property type="match status" value="1"/>
</dbReference>
<keyword evidence="1 8" id="KW-0645">Protease</keyword>
<dbReference type="Pfam" id="PF16491">
    <property type="entry name" value="Peptidase_M48_N"/>
    <property type="match status" value="1"/>
</dbReference>
<feature type="transmembrane region" description="Helical" evidence="9">
    <location>
        <begin position="328"/>
        <end position="349"/>
    </location>
</feature>
<keyword evidence="4 7" id="KW-0862">Zinc</keyword>
<dbReference type="Pfam" id="PF01435">
    <property type="entry name" value="Peptidase_M48"/>
    <property type="match status" value="1"/>
</dbReference>
<dbReference type="Proteomes" id="UP000652013">
    <property type="component" value="Unassembled WGS sequence"/>
</dbReference>